<reference evidence="2" key="1">
    <citation type="submission" date="2023-03" db="EMBL/GenBank/DDBJ databases">
        <authorList>
            <person name="Julca I."/>
        </authorList>
    </citation>
    <scope>NUCLEOTIDE SEQUENCE</scope>
</reference>
<dbReference type="Pfam" id="PF24758">
    <property type="entry name" value="LRR_At5g56370"/>
    <property type="match status" value="1"/>
</dbReference>
<evidence type="ECO:0000313" key="2">
    <source>
        <dbReference type="EMBL" id="CAI9113318.1"/>
    </source>
</evidence>
<organism evidence="2 3">
    <name type="scientific">Oldenlandia corymbosa var. corymbosa</name>
    <dbReference type="NCBI Taxonomy" id="529605"/>
    <lineage>
        <taxon>Eukaryota</taxon>
        <taxon>Viridiplantae</taxon>
        <taxon>Streptophyta</taxon>
        <taxon>Embryophyta</taxon>
        <taxon>Tracheophyta</taxon>
        <taxon>Spermatophyta</taxon>
        <taxon>Magnoliopsida</taxon>
        <taxon>eudicotyledons</taxon>
        <taxon>Gunneridae</taxon>
        <taxon>Pentapetalae</taxon>
        <taxon>asterids</taxon>
        <taxon>lamiids</taxon>
        <taxon>Gentianales</taxon>
        <taxon>Rubiaceae</taxon>
        <taxon>Rubioideae</taxon>
        <taxon>Spermacoceae</taxon>
        <taxon>Hedyotis-Oldenlandia complex</taxon>
        <taxon>Oldenlandia</taxon>
    </lineage>
</organism>
<dbReference type="InterPro" id="IPR032675">
    <property type="entry name" value="LRR_dom_sf"/>
</dbReference>
<protein>
    <submittedName>
        <fullName evidence="2">OLC1v1013895C1</fullName>
    </submittedName>
</protein>
<dbReference type="AlphaFoldDB" id="A0AAV1DZH0"/>
<sequence length="551" mass="62846">MEDLSESILQHIFSFLNFTDVIRASAVSRAWLNAVSTLQCLNITDDFIRPLNSVNRFDQSARERKMLPKEMVRSMLVSAGCFILKAKEHNLQINQFRFKFRGKLSYFVPYLMQCVNLIGTENVREFVLDVGIGGGRLSDYSLPVSVYAAHSLHKLVVRGLKLSLVGIRGINLPSLRELDLSCCQVDDEFFEQLIMKCPQLENFKIEDCFGFRVFKVLGSHPKLKKIDLMKDEEQDYLYCHAPEEIQEIEIREAPNLEYFRYWSNDDDLLEILDIGACVNLKVLDLTALCGSHKLLESVEHLVSHLSVLEEFTLHLFTWIHSSTELQSIKISSDSLRKLWLGFVNNPVDVRVDAPYLSEVFYLGFISSNLSFGTSSIKDANFVKCGEDKISSFYELVEFLKTFNHIEAVKLDDFAPRDLAVPTDLDFFDPPLWDIKHLTVGARYCCGNSYIPVDLDMLKSLLWMAPRLDTLSFVNGFKSAVTFQFIHGNPEINVEEVPFICRNNKVVKVKVESCPGSAEGLGWKKYLFNGEKSLGCRIKQLKVQVMSKLSGE</sequence>
<keyword evidence="3" id="KW-1185">Reference proteome</keyword>
<dbReference type="Pfam" id="PF00646">
    <property type="entry name" value="F-box"/>
    <property type="match status" value="1"/>
</dbReference>
<dbReference type="PANTHER" id="PTHR34145:SF28">
    <property type="entry name" value="F-BOX DOMAIN-CONTAINING PROTEIN"/>
    <property type="match status" value="1"/>
</dbReference>
<dbReference type="SMART" id="SM00256">
    <property type="entry name" value="FBOX"/>
    <property type="match status" value="1"/>
</dbReference>
<proteinExistence type="predicted"/>
<dbReference type="InterPro" id="IPR053772">
    <property type="entry name" value="At1g61320/At1g61330-like"/>
</dbReference>
<dbReference type="EMBL" id="OX459124">
    <property type="protein sequence ID" value="CAI9113318.1"/>
    <property type="molecule type" value="Genomic_DNA"/>
</dbReference>
<dbReference type="PANTHER" id="PTHR34145">
    <property type="entry name" value="OS02G0105600 PROTEIN"/>
    <property type="match status" value="1"/>
</dbReference>
<accession>A0AAV1DZH0</accession>
<dbReference type="Gene3D" id="3.80.10.10">
    <property type="entry name" value="Ribonuclease Inhibitor"/>
    <property type="match status" value="1"/>
</dbReference>
<dbReference type="SUPFAM" id="SSF52047">
    <property type="entry name" value="RNI-like"/>
    <property type="match status" value="1"/>
</dbReference>
<evidence type="ECO:0000313" key="3">
    <source>
        <dbReference type="Proteomes" id="UP001161247"/>
    </source>
</evidence>
<feature type="domain" description="F-box" evidence="1">
    <location>
        <begin position="4"/>
        <end position="44"/>
    </location>
</feature>
<dbReference type="CDD" id="cd09917">
    <property type="entry name" value="F-box_SF"/>
    <property type="match status" value="1"/>
</dbReference>
<dbReference type="InterPro" id="IPR036047">
    <property type="entry name" value="F-box-like_dom_sf"/>
</dbReference>
<dbReference type="Proteomes" id="UP001161247">
    <property type="component" value="Chromosome 7"/>
</dbReference>
<dbReference type="InterPro" id="IPR001810">
    <property type="entry name" value="F-box_dom"/>
</dbReference>
<evidence type="ECO:0000259" key="1">
    <source>
        <dbReference type="SMART" id="SM00256"/>
    </source>
</evidence>
<dbReference type="InterPro" id="IPR055411">
    <property type="entry name" value="LRR_FXL15/At3g58940/PEG3-like"/>
</dbReference>
<dbReference type="Gene3D" id="1.20.1280.50">
    <property type="match status" value="1"/>
</dbReference>
<dbReference type="SUPFAM" id="SSF81383">
    <property type="entry name" value="F-box domain"/>
    <property type="match status" value="1"/>
</dbReference>
<name>A0AAV1DZH0_OLDCO</name>
<gene>
    <name evidence="2" type="ORF">OLC1_LOCUS20353</name>
</gene>